<dbReference type="Proteomes" id="UP000092993">
    <property type="component" value="Unassembled WGS sequence"/>
</dbReference>
<gene>
    <name evidence="1" type="ORF">A0H81_10851</name>
</gene>
<dbReference type="EMBL" id="LUGG01000018">
    <property type="protein sequence ID" value="OBZ69102.1"/>
    <property type="molecule type" value="Genomic_DNA"/>
</dbReference>
<reference evidence="1 2" key="1">
    <citation type="submission" date="2016-03" db="EMBL/GenBank/DDBJ databases">
        <title>Whole genome sequencing of Grifola frondosa 9006-11.</title>
        <authorList>
            <person name="Min B."/>
            <person name="Park H."/>
            <person name="Kim J.-G."/>
            <person name="Cho H."/>
            <person name="Oh Y.-L."/>
            <person name="Kong W.-S."/>
            <person name="Choi I.-G."/>
        </authorList>
    </citation>
    <scope>NUCLEOTIDE SEQUENCE [LARGE SCALE GENOMIC DNA]</scope>
    <source>
        <strain evidence="1 2">9006-11</strain>
    </source>
</reference>
<sequence>MSMWFLYMDQQGLGFYDVILVYDKWADGYKGFSIGQLTNFVSLRHDGVHAVRRSACGAEPPRIHPAVESALGAPPEPGRAGRDVRDGADRCGELVWTWVTACIRDDTYPEYVLGIPFAFALAILVVDETRKAVVRMYPKSFVAKMAW</sequence>
<evidence type="ECO:0000313" key="2">
    <source>
        <dbReference type="Proteomes" id="UP000092993"/>
    </source>
</evidence>
<dbReference type="STRING" id="5627.A0A1C7LWR0"/>
<dbReference type="OrthoDB" id="2681474at2759"/>
<organism evidence="1 2">
    <name type="scientific">Grifola frondosa</name>
    <name type="common">Maitake</name>
    <name type="synonym">Polyporus frondosus</name>
    <dbReference type="NCBI Taxonomy" id="5627"/>
    <lineage>
        <taxon>Eukaryota</taxon>
        <taxon>Fungi</taxon>
        <taxon>Dikarya</taxon>
        <taxon>Basidiomycota</taxon>
        <taxon>Agaricomycotina</taxon>
        <taxon>Agaricomycetes</taxon>
        <taxon>Polyporales</taxon>
        <taxon>Grifolaceae</taxon>
        <taxon>Grifola</taxon>
    </lineage>
</organism>
<protein>
    <submittedName>
        <fullName evidence="1">Uncharacterized protein</fullName>
    </submittedName>
</protein>
<name>A0A1C7LWR0_GRIFR</name>
<evidence type="ECO:0000313" key="1">
    <source>
        <dbReference type="EMBL" id="OBZ69102.1"/>
    </source>
</evidence>
<dbReference type="AlphaFoldDB" id="A0A1C7LWR0"/>
<accession>A0A1C7LWR0</accession>
<keyword evidence="2" id="KW-1185">Reference proteome</keyword>
<proteinExistence type="predicted"/>
<comment type="caution">
    <text evidence="1">The sequence shown here is derived from an EMBL/GenBank/DDBJ whole genome shotgun (WGS) entry which is preliminary data.</text>
</comment>